<proteinExistence type="predicted"/>
<comment type="caution">
    <text evidence="1">The sequence shown here is derived from an EMBL/GenBank/DDBJ whole genome shotgun (WGS) entry which is preliminary data.</text>
</comment>
<sequence>MSTPPYLTPPQTRAHVSQMGGLDLLHCQSDQKVHAFTPSQGLLSTAVSWPSNTNSTQSYSNPVAKLGEYLHLGIYEGVDALPSHTSPFLSPHTTSTPSTMASLSSPMIQEESAGLMRGLQRNTDLPLAASSEKTIKTMPHSKNISRTFPRTNSSYEMLRFAPIETDPTPSNTLLELDNIIKREWCDGGVATQPVPDITSNPSNVTAMRISEVPKRFHKSITAISSKYGCPQCGMQFTRRSNCKSHIKIHDPNRKYSHQCTVTYCLKQFSRKTDLTRHIDSVRPQHLLLY</sequence>
<organism evidence="1">
    <name type="scientific">Ophidiomyces ophidiicola</name>
    <dbReference type="NCBI Taxonomy" id="1387563"/>
    <lineage>
        <taxon>Eukaryota</taxon>
        <taxon>Fungi</taxon>
        <taxon>Dikarya</taxon>
        <taxon>Ascomycota</taxon>
        <taxon>Pezizomycotina</taxon>
        <taxon>Eurotiomycetes</taxon>
        <taxon>Eurotiomycetidae</taxon>
        <taxon>Onygenales</taxon>
        <taxon>Onygenaceae</taxon>
        <taxon>Ophidiomyces</taxon>
    </lineage>
</organism>
<dbReference type="EMBL" id="JALBCA010000047">
    <property type="protein sequence ID" value="KAI2386524.1"/>
    <property type="molecule type" value="Genomic_DNA"/>
</dbReference>
<reference evidence="1" key="1">
    <citation type="journal article" date="2022" name="bioRxiv">
        <title>Population genetic analysis of Ophidiomyces ophidiicola, the causative agent of snake fungal disease, indicates recent introductions to the USA.</title>
        <authorList>
            <person name="Ladner J.T."/>
            <person name="Palmer J.M."/>
            <person name="Ettinger C.L."/>
            <person name="Stajich J.E."/>
            <person name="Farrell T.M."/>
            <person name="Glorioso B.M."/>
            <person name="Lawson B."/>
            <person name="Price S.J."/>
            <person name="Stengle A.G."/>
            <person name="Grear D.A."/>
            <person name="Lorch J.M."/>
        </authorList>
    </citation>
    <scope>NUCLEOTIDE SEQUENCE</scope>
    <source>
        <strain evidence="1">NWHC 24266-5</strain>
    </source>
</reference>
<accession>A0ACB8UWI3</accession>
<gene>
    <name evidence="1" type="ORF">LOY88_003542</name>
</gene>
<evidence type="ECO:0000313" key="1">
    <source>
        <dbReference type="EMBL" id="KAI2386524.1"/>
    </source>
</evidence>
<name>A0ACB8UWI3_9EURO</name>
<protein>
    <submittedName>
        <fullName evidence="1">Uncharacterized protein</fullName>
    </submittedName>
</protein>